<evidence type="ECO:0000256" key="2">
    <source>
        <dbReference type="ARBA" id="ARBA00022729"/>
    </source>
</evidence>
<dbReference type="Pfam" id="PF13416">
    <property type="entry name" value="SBP_bac_8"/>
    <property type="match status" value="1"/>
</dbReference>
<dbReference type="OrthoDB" id="9798191at2"/>
<organism evidence="7 8">
    <name type="scientific">Bacillus taeanensis</name>
    <dbReference type="NCBI Taxonomy" id="273032"/>
    <lineage>
        <taxon>Bacteria</taxon>
        <taxon>Bacillati</taxon>
        <taxon>Bacillota</taxon>
        <taxon>Bacilli</taxon>
        <taxon>Bacillales</taxon>
        <taxon>Bacillaceae</taxon>
        <taxon>Bacillus</taxon>
    </lineage>
</organism>
<feature type="signal peptide" evidence="6">
    <location>
        <begin position="1"/>
        <end position="22"/>
    </location>
</feature>
<keyword evidence="5" id="KW-0449">Lipoprotein</keyword>
<dbReference type="InterPro" id="IPR050490">
    <property type="entry name" value="Bact_solute-bd_prot1"/>
</dbReference>
<dbReference type="InterPro" id="IPR006059">
    <property type="entry name" value="SBP"/>
</dbReference>
<name>A0A366XQD6_9BACI</name>
<accession>A0A366XQD6</accession>
<evidence type="ECO:0000256" key="1">
    <source>
        <dbReference type="ARBA" id="ARBA00022475"/>
    </source>
</evidence>
<keyword evidence="4" id="KW-0564">Palmitate</keyword>
<sequence>MKKALSLVLSGTLALSALSACAGGGEESAGGSGDKVKIEFLQYKSEAKDTFDDLIAKFEEENPTIDVVQTNPPDSETVLKTRVAKRDIPDVMGTGLNAVFSELTDAGVFQDVTGDPALDNIQPAYVEMMKDVTGKEEVYGFPYAANADAVIYNKAIFEELGLEVPKTWDEFIAAAETVKEAGKIPFYFTFKDSWTTLPAFNALAVNTTEEDFFKRLHADKTSFTEDYQEATEKFVKLLDYGHSENSGKAYPDGNVAFANGESAMYLQGIWAITEIKKANPDIDLGVFPYPAENPENTKLVSGVDLLLSISSQTEHPEEAKKFIEFLLDPETAQQYIEEQKAFSAVQGVEQNDAAFEGLNEMFEKGALVDFPDHYIPPAVGLDKLLQELTQKKDVDAFLKNLDTEWEKVQSRN</sequence>
<evidence type="ECO:0000256" key="6">
    <source>
        <dbReference type="SAM" id="SignalP"/>
    </source>
</evidence>
<dbReference type="RefSeq" id="WP_113807685.1">
    <property type="nucleotide sequence ID" value="NZ_QOCW01000027.1"/>
</dbReference>
<evidence type="ECO:0000313" key="8">
    <source>
        <dbReference type="Proteomes" id="UP000253314"/>
    </source>
</evidence>
<dbReference type="PANTHER" id="PTHR43649">
    <property type="entry name" value="ARABINOSE-BINDING PROTEIN-RELATED"/>
    <property type="match status" value="1"/>
</dbReference>
<gene>
    <name evidence="7" type="ORF">DS031_19150</name>
</gene>
<dbReference type="EMBL" id="QOCW01000027">
    <property type="protein sequence ID" value="RBW67926.1"/>
    <property type="molecule type" value="Genomic_DNA"/>
</dbReference>
<protein>
    <submittedName>
        <fullName evidence="7">Carbohydrate ABC transporter substrate-binding protein</fullName>
    </submittedName>
</protein>
<dbReference type="PANTHER" id="PTHR43649:SF33">
    <property type="entry name" value="POLYGALACTURONAN_RHAMNOGALACTURONAN-BINDING PROTEIN YTCQ"/>
    <property type="match status" value="1"/>
</dbReference>
<comment type="caution">
    <text evidence="7">The sequence shown here is derived from an EMBL/GenBank/DDBJ whole genome shotgun (WGS) entry which is preliminary data.</text>
</comment>
<evidence type="ECO:0000256" key="3">
    <source>
        <dbReference type="ARBA" id="ARBA00023136"/>
    </source>
</evidence>
<dbReference type="PROSITE" id="PS51257">
    <property type="entry name" value="PROKAR_LIPOPROTEIN"/>
    <property type="match status" value="1"/>
</dbReference>
<feature type="chain" id="PRO_5016810695" evidence="6">
    <location>
        <begin position="23"/>
        <end position="412"/>
    </location>
</feature>
<reference evidence="7 8" key="1">
    <citation type="submission" date="2018-07" db="EMBL/GenBank/DDBJ databases">
        <title>Lottiidibacillus patelloidae gen. nov., sp. nov., isolated from the intestinal tract of a marine limpet and the reclassification of B. taeanensis BH030017T, B. algicola KMM 3737T and B. hwajinpoensis SW-72T as genus Lottiidibacillus.</title>
        <authorList>
            <person name="Liu R."/>
            <person name="Huang Z."/>
        </authorList>
    </citation>
    <scope>NUCLEOTIDE SEQUENCE [LARGE SCALE GENOMIC DNA]</scope>
    <source>
        <strain evidence="7 8">BH030017</strain>
    </source>
</reference>
<dbReference type="SUPFAM" id="SSF53850">
    <property type="entry name" value="Periplasmic binding protein-like II"/>
    <property type="match status" value="1"/>
</dbReference>
<dbReference type="Proteomes" id="UP000253314">
    <property type="component" value="Unassembled WGS sequence"/>
</dbReference>
<dbReference type="AlphaFoldDB" id="A0A366XQD6"/>
<proteinExistence type="predicted"/>
<dbReference type="Gene3D" id="3.40.190.10">
    <property type="entry name" value="Periplasmic binding protein-like II"/>
    <property type="match status" value="2"/>
</dbReference>
<evidence type="ECO:0000256" key="5">
    <source>
        <dbReference type="ARBA" id="ARBA00023288"/>
    </source>
</evidence>
<evidence type="ECO:0000313" key="7">
    <source>
        <dbReference type="EMBL" id="RBW67926.1"/>
    </source>
</evidence>
<keyword evidence="3" id="KW-0472">Membrane</keyword>
<keyword evidence="2 6" id="KW-0732">Signal</keyword>
<keyword evidence="1" id="KW-1003">Cell membrane</keyword>
<keyword evidence="8" id="KW-1185">Reference proteome</keyword>
<evidence type="ECO:0000256" key="4">
    <source>
        <dbReference type="ARBA" id="ARBA00023139"/>
    </source>
</evidence>